<keyword evidence="8 9" id="KW-0472">Membrane</keyword>
<name>A0ABT1Y1X5_9FIRM</name>
<keyword evidence="5 9" id="KW-0653">Protein transport</keyword>
<evidence type="ECO:0000256" key="4">
    <source>
        <dbReference type="ARBA" id="ARBA00022692"/>
    </source>
</evidence>
<dbReference type="InterPro" id="IPR003369">
    <property type="entry name" value="TatA/B/E"/>
</dbReference>
<keyword evidence="7 9" id="KW-0811">Translocation</keyword>
<evidence type="ECO:0000256" key="3">
    <source>
        <dbReference type="ARBA" id="ARBA00022475"/>
    </source>
</evidence>
<dbReference type="NCBIfam" id="NF011430">
    <property type="entry name" value="PRK14861.1"/>
    <property type="match status" value="1"/>
</dbReference>
<comment type="function">
    <text evidence="9">Part of the twin-arginine translocation (Tat) system that transports large folded proteins containing a characteristic twin-arginine motif in their signal peptide across membranes. TatA could form the protein-conducting channel of the Tat system.</text>
</comment>
<dbReference type="Proteomes" id="UP001524944">
    <property type="component" value="Unassembled WGS sequence"/>
</dbReference>
<evidence type="ECO:0000256" key="9">
    <source>
        <dbReference type="HAMAP-Rule" id="MF_00236"/>
    </source>
</evidence>
<keyword evidence="3 9" id="KW-1003">Cell membrane</keyword>
<gene>
    <name evidence="9" type="primary">tatA</name>
    <name evidence="10" type="ORF">NVS47_04915</name>
</gene>
<comment type="subcellular location">
    <subcellularLocation>
        <location evidence="1 9">Cell membrane</location>
        <topology evidence="1 9">Single-pass membrane protein</topology>
    </subcellularLocation>
</comment>
<keyword evidence="4 9" id="KW-0812">Transmembrane</keyword>
<evidence type="ECO:0000256" key="2">
    <source>
        <dbReference type="ARBA" id="ARBA00022448"/>
    </source>
</evidence>
<dbReference type="Pfam" id="PF02416">
    <property type="entry name" value="TatA_B_E"/>
    <property type="match status" value="1"/>
</dbReference>
<dbReference type="HAMAP" id="MF_00236">
    <property type="entry name" value="TatA_E"/>
    <property type="match status" value="1"/>
</dbReference>
<dbReference type="PANTHER" id="PTHR42982">
    <property type="entry name" value="SEC-INDEPENDENT PROTEIN TRANSLOCASE PROTEIN TATA"/>
    <property type="match status" value="1"/>
</dbReference>
<dbReference type="Gene3D" id="1.20.5.3310">
    <property type="match status" value="1"/>
</dbReference>
<comment type="similarity">
    <text evidence="9">Belongs to the TatA/E family.</text>
</comment>
<dbReference type="PANTHER" id="PTHR42982:SF1">
    <property type="entry name" value="SEC-INDEPENDENT PROTEIN TRANSLOCASE PROTEIN TATA"/>
    <property type="match status" value="1"/>
</dbReference>
<keyword evidence="11" id="KW-1185">Reference proteome</keyword>
<comment type="subunit">
    <text evidence="9">Forms a complex with TatC.</text>
</comment>
<comment type="caution">
    <text evidence="10">The sequence shown here is derived from an EMBL/GenBank/DDBJ whole genome shotgun (WGS) entry which is preliminary data.</text>
</comment>
<dbReference type="InterPro" id="IPR006312">
    <property type="entry name" value="TatA/E"/>
</dbReference>
<evidence type="ECO:0000313" key="11">
    <source>
        <dbReference type="Proteomes" id="UP001524944"/>
    </source>
</evidence>
<evidence type="ECO:0000256" key="8">
    <source>
        <dbReference type="ARBA" id="ARBA00023136"/>
    </source>
</evidence>
<sequence>MNFGFIPSIGVPELVLIAGIALVIFGPGKLPEVGKAVGKSLAEFRNAQKGTEEKIAEITDIKKA</sequence>
<dbReference type="PRINTS" id="PR01506">
    <property type="entry name" value="TATBPROTEIN"/>
</dbReference>
<keyword evidence="2 9" id="KW-0813">Transport</keyword>
<evidence type="ECO:0000256" key="5">
    <source>
        <dbReference type="ARBA" id="ARBA00022927"/>
    </source>
</evidence>
<reference evidence="10 11" key="1">
    <citation type="submission" date="2022-08" db="EMBL/GenBank/DDBJ databases">
        <title>Proteogenomics of the novel Dehalobacterium formicoaceticum strain EZ94 highlights a key role of methyltransferases during anaerobic dichloromethane degradation.</title>
        <authorList>
            <person name="Wasmund K."/>
        </authorList>
    </citation>
    <scope>NUCLEOTIDE SEQUENCE [LARGE SCALE GENOMIC DNA]</scope>
    <source>
        <strain evidence="10 11">EZ94</strain>
    </source>
</reference>
<feature type="transmembrane region" description="Helical" evidence="9">
    <location>
        <begin position="6"/>
        <end position="25"/>
    </location>
</feature>
<dbReference type="EMBL" id="JANPWE010000002">
    <property type="protein sequence ID" value="MCR6544864.1"/>
    <property type="molecule type" value="Genomic_DNA"/>
</dbReference>
<organism evidence="10 11">
    <name type="scientific">Dehalobacterium formicoaceticum</name>
    <dbReference type="NCBI Taxonomy" id="51515"/>
    <lineage>
        <taxon>Bacteria</taxon>
        <taxon>Bacillati</taxon>
        <taxon>Bacillota</taxon>
        <taxon>Clostridia</taxon>
        <taxon>Eubacteriales</taxon>
        <taxon>Peptococcaceae</taxon>
        <taxon>Dehalobacterium</taxon>
    </lineage>
</organism>
<dbReference type="NCBIfam" id="TIGR01411">
    <property type="entry name" value="tatAE"/>
    <property type="match status" value="1"/>
</dbReference>
<evidence type="ECO:0000256" key="1">
    <source>
        <dbReference type="ARBA" id="ARBA00004162"/>
    </source>
</evidence>
<accession>A0ABT1Y1X5</accession>
<evidence type="ECO:0000256" key="6">
    <source>
        <dbReference type="ARBA" id="ARBA00022989"/>
    </source>
</evidence>
<evidence type="ECO:0000256" key="7">
    <source>
        <dbReference type="ARBA" id="ARBA00023010"/>
    </source>
</evidence>
<protein>
    <recommendedName>
        <fullName evidence="9">Sec-independent protein translocase protein TatA</fullName>
    </recommendedName>
</protein>
<keyword evidence="6 9" id="KW-1133">Transmembrane helix</keyword>
<evidence type="ECO:0000313" key="10">
    <source>
        <dbReference type="EMBL" id="MCR6544864.1"/>
    </source>
</evidence>
<proteinExistence type="inferred from homology"/>